<feature type="compositionally biased region" description="Basic and acidic residues" evidence="1">
    <location>
        <begin position="506"/>
        <end position="517"/>
    </location>
</feature>
<evidence type="ECO:0000256" key="1">
    <source>
        <dbReference type="SAM" id="MobiDB-lite"/>
    </source>
</evidence>
<organism evidence="3 4">
    <name type="scientific">Penicillium patulum</name>
    <name type="common">Penicillium griseofulvum</name>
    <dbReference type="NCBI Taxonomy" id="5078"/>
    <lineage>
        <taxon>Eukaryota</taxon>
        <taxon>Fungi</taxon>
        <taxon>Dikarya</taxon>
        <taxon>Ascomycota</taxon>
        <taxon>Pezizomycotina</taxon>
        <taxon>Eurotiomycetes</taxon>
        <taxon>Eurotiomycetidae</taxon>
        <taxon>Eurotiales</taxon>
        <taxon>Aspergillaceae</taxon>
        <taxon>Penicillium</taxon>
    </lineage>
</organism>
<dbReference type="AlphaFoldDB" id="A0A135LIQ0"/>
<gene>
    <name evidence="3" type="ORF">PGRI_026890</name>
</gene>
<dbReference type="RefSeq" id="XP_040647355.1">
    <property type="nucleotide sequence ID" value="XM_040790402.1"/>
</dbReference>
<feature type="region of interest" description="Disordered" evidence="1">
    <location>
        <begin position="505"/>
        <end position="551"/>
    </location>
</feature>
<dbReference type="GeneID" id="63705702"/>
<evidence type="ECO:0000313" key="4">
    <source>
        <dbReference type="Proteomes" id="UP000070168"/>
    </source>
</evidence>
<feature type="chain" id="PRO_5007800575" evidence="2">
    <location>
        <begin position="23"/>
        <end position="551"/>
    </location>
</feature>
<dbReference type="EMBL" id="LHQR01000065">
    <property type="protein sequence ID" value="KXG48819.1"/>
    <property type="molecule type" value="Genomic_DNA"/>
</dbReference>
<comment type="caution">
    <text evidence="3">The sequence shown here is derived from an EMBL/GenBank/DDBJ whole genome shotgun (WGS) entry which is preliminary data.</text>
</comment>
<dbReference type="STRING" id="5078.A0A135LIQ0"/>
<reference evidence="3 4" key="1">
    <citation type="journal article" date="2016" name="BMC Genomics">
        <title>Genome sequencing and secondary metabolism of the postharvest pathogen Penicillium griseofulvum.</title>
        <authorList>
            <person name="Banani H."/>
            <person name="Marcet-Houben M."/>
            <person name="Ballester A.R."/>
            <person name="Abbruscato P."/>
            <person name="Gonzalez-Candelas L."/>
            <person name="Gabaldon T."/>
            <person name="Spadaro D."/>
        </authorList>
    </citation>
    <scope>NUCLEOTIDE SEQUENCE [LARGE SCALE GENOMIC DNA]</scope>
    <source>
        <strain evidence="3 4">PG3</strain>
    </source>
</reference>
<sequence length="551" mass="61146">MIQLKPSTLALGLCLFISSILAKDAELSSSLVGCKEVSCPLEGSNDRCTVGKNTFLGIGLSRIPDVPSSLEGFSLVKGVNVSAGMAGKDNDKPTRPFNSTYYLGMPSDVEAKDLSGCVVVFHDAPSKTFSGKDTRSASGTCSDVIDKTCIEKLTEKATELAEDTDGDCMTLERELKKTSFEDCDGFAGNGGKFGNFTVQSLDDLNTVKNSSDCWPIQPKSDQLVEIARHTALNDYTARALLDEAYKITPILTVFTGKGNSSLVDETASQLTCLKVVTEENPDDDNDSKKPNINLRNRLPHPTHNAIMFATHPQTPFKKYTPILSSPLKNTPIWTMSPHNTTPNHSNPPLFNIQTEPITRHTQTNHTPIAMNFHASNQSSPTLNHSSNQFSTSTSNHFSNQTSPTPRPKPKYEARYASIANPLKDKAGLARSRTRTMFLNRVRNERDEGRFEARGEQMMRMEHLADRRRWEERMAREGEGVIGFEEDDMPDDALEEFISQEEAMEMAMRETEERERNGEPFSDDEYDDIFMGLSEPGNHAQSQAQSQDMDMS</sequence>
<name>A0A135LIQ0_PENPA</name>
<dbReference type="Proteomes" id="UP000070168">
    <property type="component" value="Unassembled WGS sequence"/>
</dbReference>
<feature type="signal peptide" evidence="2">
    <location>
        <begin position="1"/>
        <end position="22"/>
    </location>
</feature>
<evidence type="ECO:0000256" key="2">
    <source>
        <dbReference type="SAM" id="SignalP"/>
    </source>
</evidence>
<feature type="compositionally biased region" description="Low complexity" evidence="1">
    <location>
        <begin position="539"/>
        <end position="551"/>
    </location>
</feature>
<dbReference type="OrthoDB" id="4154404at2759"/>
<proteinExistence type="predicted"/>
<accession>A0A135LIQ0</accession>
<feature type="region of interest" description="Disordered" evidence="1">
    <location>
        <begin position="374"/>
        <end position="410"/>
    </location>
</feature>
<protein>
    <submittedName>
        <fullName evidence="3">Uncharacterized protein</fullName>
    </submittedName>
</protein>
<keyword evidence="2" id="KW-0732">Signal</keyword>
<feature type="region of interest" description="Disordered" evidence="1">
    <location>
        <begin position="278"/>
        <end position="299"/>
    </location>
</feature>
<keyword evidence="4" id="KW-1185">Reference proteome</keyword>
<evidence type="ECO:0000313" key="3">
    <source>
        <dbReference type="EMBL" id="KXG48819.1"/>
    </source>
</evidence>
<feature type="compositionally biased region" description="Polar residues" evidence="1">
    <location>
        <begin position="374"/>
        <end position="403"/>
    </location>
</feature>